<dbReference type="Pfam" id="PF13731">
    <property type="entry name" value="WxL"/>
    <property type="match status" value="1"/>
</dbReference>
<comment type="caution">
    <text evidence="3">The sequence shown here is derived from an EMBL/GenBank/DDBJ whole genome shotgun (WGS) entry which is preliminary data.</text>
</comment>
<feature type="domain" description="WxL" evidence="2">
    <location>
        <begin position="42"/>
        <end position="266"/>
    </location>
</feature>
<evidence type="ECO:0000259" key="2">
    <source>
        <dbReference type="Pfam" id="PF13731"/>
    </source>
</evidence>
<name>A0A2P4R4R6_9LACO</name>
<evidence type="ECO:0000313" key="3">
    <source>
        <dbReference type="EMBL" id="POH36247.1"/>
    </source>
</evidence>
<evidence type="ECO:0000256" key="1">
    <source>
        <dbReference type="SAM" id="SignalP"/>
    </source>
</evidence>
<protein>
    <recommendedName>
        <fullName evidence="2">WxL domain-containing protein</fullName>
    </recommendedName>
</protein>
<accession>A0A2P4R4R6</accession>
<feature type="chain" id="PRO_5038612409" description="WxL domain-containing protein" evidence="1">
    <location>
        <begin position="22"/>
        <end position="270"/>
    </location>
</feature>
<proteinExistence type="predicted"/>
<keyword evidence="1" id="KW-0732">Signal</keyword>
<sequence>MKKIKNIIALLALSTISLPFAPLTSVKAATTPIQVQKETSNSSNSSKLNVSYSSITPTDATISSDTTGDTTTGTNPTSTVSVTVLSGFLTLEAVPDFNFGAMMVGSTGQLKNNTVDSTNHDLTAQDGNADGLLEVIDSRNQKSAMPGFSLSASMGSLHSSTSATDTTELNAILHLSSMPLLDGDKNNVSSTSEDMKTESATISSNKNTAQIMNLQAGTYNAGLISAAFNTPDSASLQVLNNSKATTSENSAKNMNAIITWTLTTTPVATN</sequence>
<dbReference type="AlphaFoldDB" id="A0A2P4R4R6"/>
<reference evidence="3" key="1">
    <citation type="submission" date="2018-01" db="EMBL/GenBank/DDBJ databases">
        <title>Genome sequnecing of Lactobacillus formosensis KACC 18721.</title>
        <authorList>
            <person name="Kim S.-J."/>
            <person name="Heo J."/>
        </authorList>
    </citation>
    <scope>NUCLEOTIDE SEQUENCE</scope>
    <source>
        <strain evidence="3">KACC 18721</strain>
    </source>
</reference>
<feature type="signal peptide" evidence="1">
    <location>
        <begin position="1"/>
        <end position="21"/>
    </location>
</feature>
<organism evidence="3">
    <name type="scientific">Companilactobacillus formosensis</name>
    <dbReference type="NCBI Taxonomy" id="1617889"/>
    <lineage>
        <taxon>Bacteria</taxon>
        <taxon>Bacillati</taxon>
        <taxon>Bacillota</taxon>
        <taxon>Bacilli</taxon>
        <taxon>Lactobacillales</taxon>
        <taxon>Lactobacillaceae</taxon>
        <taxon>Companilactobacillus</taxon>
    </lineage>
</organism>
<gene>
    <name evidence="3" type="ORF">C2R26_09245</name>
</gene>
<dbReference type="EMBL" id="PPWZ01000069">
    <property type="protein sequence ID" value="POH36247.1"/>
    <property type="molecule type" value="Genomic_DNA"/>
</dbReference>
<dbReference type="InterPro" id="IPR027994">
    <property type="entry name" value="WxL_dom"/>
</dbReference>